<sequence length="939" mass="104731">MIDWITTASVLQFFEHGSPEQRKEFANQLSGQIYPLSLQMYGCRVIQKALEVIELDQKTQLVHELDGHVMRCVEDQNGNHVIQKCIECVPTEKIGFIISAFCGQVATLSTHPYGCRVIQRVLEHCTDELHSQCIVDEILDSAITLAQDQHTKGRDLVRRAVTWFATCFLILKSVYKQKTGLINIFGFEDWQRSPFAKRPDRARTFHGIYEVMDWAKETIATNLGGTKKKYKPICDIIDRRWDLQMHRPLHAAGYYLNPRFHYDPMFKEDIEVKQGLYDCIERMIPSSRDRIIIDDQMDLFKGAEGLFARETTRAWGEDVPVRPEATKGRAPAGEASVVWDFGEKTQGRRGAAEVAPELFAGRQEEAVGLVQEGSRSWRGLRSDPFVSQSVKDGSTSMGRYLNRNHKRNWRRRRKRRERKVLEDESGLSRLGNPLSLGHLARGVVTSTIVPNGPGWSVRRAQTFNSGAMGLGQGLMRPDGPGAYIRDGPAQELAGEGSIVCNGKDLVKPRYLRSVIERPTREVKGKEVLRVDTEPKMGRQPVRNFSVGENSERRGEDISCSPKAGGAAAGFQFGLVSPVAGGHHQSGERCTAATSVSSLQARVGGGSTNPLLKVCSSSTTRELEGRFWDAESVGSEMEQYTPLVFSTMIPGSLGKEQTKGGCRHPKEPIELLGEGPRREKCLELASGDLLGDPGTHVGSVALGEQQGSYIQEVLGVPNRLGVQLASREDELYLQGIGCSEEGGEARSAFTAAGESDLPVLPQMDKEADTESNKVLSVTEEVDKVCRGRSKVKQNNGRRGVSAMEQRRLHCSITYERHVLERGKPHERSQIICKLAGQIVQMSQHKFASNVVEKCLEHGDTAERELMIEEIVGQTEGNDNLLIMMKDQFANYVVQKILETCTEKQREILLHRIRIHLPALKKYTYGKHIVARFEQLAGEGA</sequence>
<feature type="repeat" description="Pumilio" evidence="3">
    <location>
        <begin position="832"/>
        <end position="867"/>
    </location>
</feature>
<feature type="repeat" description="Pumilio" evidence="3">
    <location>
        <begin position="868"/>
        <end position="909"/>
    </location>
</feature>
<dbReference type="PROSITE" id="PS50303">
    <property type="entry name" value="PUM_HD"/>
    <property type="match status" value="2"/>
</dbReference>
<dbReference type="GO" id="GO:0003729">
    <property type="term" value="F:mRNA binding"/>
    <property type="evidence" value="ECO:0007669"/>
    <property type="project" value="TreeGrafter"/>
</dbReference>
<reference evidence="6 7" key="1">
    <citation type="submission" date="2020-04" db="EMBL/GenBank/DDBJ databases">
        <title>Plant Genome Project.</title>
        <authorList>
            <person name="Zhang R.-G."/>
        </authorList>
    </citation>
    <scope>NUCLEOTIDE SEQUENCE [LARGE SCALE GENOMIC DNA]</scope>
    <source>
        <strain evidence="6">YNK0</strain>
        <tissue evidence="6">Leaf</tissue>
    </source>
</reference>
<feature type="repeat" description="Pumilio" evidence="3">
    <location>
        <begin position="64"/>
        <end position="99"/>
    </location>
</feature>
<name>A0A834ZPR4_TETSI</name>
<dbReference type="InterPro" id="IPR001313">
    <property type="entry name" value="Pumilio_RNA-bd_rpt"/>
</dbReference>
<evidence type="ECO:0000313" key="7">
    <source>
        <dbReference type="Proteomes" id="UP000655225"/>
    </source>
</evidence>
<dbReference type="InterPro" id="IPR033133">
    <property type="entry name" value="PUM-HD"/>
</dbReference>
<keyword evidence="2" id="KW-0810">Translation regulation</keyword>
<dbReference type="AlphaFoldDB" id="A0A834ZPR4"/>
<dbReference type="InterPro" id="IPR012337">
    <property type="entry name" value="RNaseH-like_sf"/>
</dbReference>
<feature type="domain" description="PUM-HD" evidence="5">
    <location>
        <begin position="1"/>
        <end position="307"/>
    </location>
</feature>
<dbReference type="PANTHER" id="PTHR12537">
    <property type="entry name" value="RNA BINDING PROTEIN PUMILIO-RELATED"/>
    <property type="match status" value="1"/>
</dbReference>
<dbReference type="SMART" id="SM00025">
    <property type="entry name" value="Pumilio"/>
    <property type="match status" value="5"/>
</dbReference>
<feature type="repeat" description="Pumilio" evidence="3">
    <location>
        <begin position="100"/>
        <end position="136"/>
    </location>
</feature>
<accession>A0A834ZPR4</accession>
<dbReference type="Gene3D" id="1.25.10.10">
    <property type="entry name" value="Leucine-rich Repeat Variant"/>
    <property type="match status" value="2"/>
</dbReference>
<comment type="caution">
    <text evidence="6">The sequence shown here is derived from an EMBL/GenBank/DDBJ whole genome shotgun (WGS) entry which is preliminary data.</text>
</comment>
<dbReference type="SUPFAM" id="SSF53098">
    <property type="entry name" value="Ribonuclease H-like"/>
    <property type="match status" value="1"/>
</dbReference>
<evidence type="ECO:0000256" key="4">
    <source>
        <dbReference type="SAM" id="MobiDB-lite"/>
    </source>
</evidence>
<evidence type="ECO:0000256" key="1">
    <source>
        <dbReference type="ARBA" id="ARBA00022737"/>
    </source>
</evidence>
<dbReference type="GO" id="GO:0005737">
    <property type="term" value="C:cytoplasm"/>
    <property type="evidence" value="ECO:0007669"/>
    <property type="project" value="TreeGrafter"/>
</dbReference>
<keyword evidence="7" id="KW-1185">Reference proteome</keyword>
<dbReference type="InterPro" id="IPR011989">
    <property type="entry name" value="ARM-like"/>
</dbReference>
<evidence type="ECO:0000313" key="6">
    <source>
        <dbReference type="EMBL" id="KAF8407346.1"/>
    </source>
</evidence>
<dbReference type="InterPro" id="IPR016024">
    <property type="entry name" value="ARM-type_fold"/>
</dbReference>
<evidence type="ECO:0000256" key="2">
    <source>
        <dbReference type="ARBA" id="ARBA00022845"/>
    </source>
</evidence>
<organism evidence="6 7">
    <name type="scientific">Tetracentron sinense</name>
    <name type="common">Spur-leaf</name>
    <dbReference type="NCBI Taxonomy" id="13715"/>
    <lineage>
        <taxon>Eukaryota</taxon>
        <taxon>Viridiplantae</taxon>
        <taxon>Streptophyta</taxon>
        <taxon>Embryophyta</taxon>
        <taxon>Tracheophyta</taxon>
        <taxon>Spermatophyta</taxon>
        <taxon>Magnoliopsida</taxon>
        <taxon>Trochodendrales</taxon>
        <taxon>Trochodendraceae</taxon>
        <taxon>Tetracentron</taxon>
    </lineage>
</organism>
<evidence type="ECO:0000259" key="5">
    <source>
        <dbReference type="PROSITE" id="PS50303"/>
    </source>
</evidence>
<evidence type="ECO:0000256" key="3">
    <source>
        <dbReference type="PROSITE-ProRule" id="PRU00317"/>
    </source>
</evidence>
<dbReference type="PANTHER" id="PTHR12537:SF119">
    <property type="entry name" value="PUMILIO HOMOLOG 6, CHLOROPLASTIC"/>
    <property type="match status" value="1"/>
</dbReference>
<dbReference type="SUPFAM" id="SSF48371">
    <property type="entry name" value="ARM repeat"/>
    <property type="match status" value="2"/>
</dbReference>
<protein>
    <recommendedName>
        <fullName evidence="5">PUM-HD domain-containing protein</fullName>
    </recommendedName>
</protein>
<dbReference type="Pfam" id="PF00806">
    <property type="entry name" value="PUF"/>
    <property type="match status" value="5"/>
</dbReference>
<dbReference type="GO" id="GO:0006417">
    <property type="term" value="P:regulation of translation"/>
    <property type="evidence" value="ECO:0007669"/>
    <property type="project" value="UniProtKB-KW"/>
</dbReference>
<feature type="repeat" description="Pumilio" evidence="3">
    <location>
        <begin position="28"/>
        <end position="63"/>
    </location>
</feature>
<dbReference type="Proteomes" id="UP000655225">
    <property type="component" value="Unassembled WGS sequence"/>
</dbReference>
<dbReference type="PROSITE" id="PS50302">
    <property type="entry name" value="PUM"/>
    <property type="match status" value="5"/>
</dbReference>
<feature type="domain" description="PUM-HD" evidence="5">
    <location>
        <begin position="807"/>
        <end position="939"/>
    </location>
</feature>
<dbReference type="OrthoDB" id="668540at2759"/>
<gene>
    <name evidence="6" type="ORF">HHK36_006474</name>
</gene>
<dbReference type="EMBL" id="JABCRI010000004">
    <property type="protein sequence ID" value="KAF8407346.1"/>
    <property type="molecule type" value="Genomic_DNA"/>
</dbReference>
<feature type="region of interest" description="Disordered" evidence="4">
    <location>
        <begin position="538"/>
        <end position="560"/>
    </location>
</feature>
<proteinExistence type="predicted"/>
<keyword evidence="1" id="KW-0677">Repeat</keyword>